<reference evidence="1 2" key="1">
    <citation type="journal article" date="2020" name="Cell">
        <title>Large-Scale Comparative Analyses of Tick Genomes Elucidate Their Genetic Diversity and Vector Capacities.</title>
        <authorList>
            <consortium name="Tick Genome and Microbiome Consortium (TIGMIC)"/>
            <person name="Jia N."/>
            <person name="Wang J."/>
            <person name="Shi W."/>
            <person name="Du L."/>
            <person name="Sun Y."/>
            <person name="Zhan W."/>
            <person name="Jiang J.F."/>
            <person name="Wang Q."/>
            <person name="Zhang B."/>
            <person name="Ji P."/>
            <person name="Bell-Sakyi L."/>
            <person name="Cui X.M."/>
            <person name="Yuan T.T."/>
            <person name="Jiang B.G."/>
            <person name="Yang W.F."/>
            <person name="Lam T.T."/>
            <person name="Chang Q.C."/>
            <person name="Ding S.J."/>
            <person name="Wang X.J."/>
            <person name="Zhu J.G."/>
            <person name="Ruan X.D."/>
            <person name="Zhao L."/>
            <person name="Wei J.T."/>
            <person name="Ye R.Z."/>
            <person name="Que T.C."/>
            <person name="Du C.H."/>
            <person name="Zhou Y.H."/>
            <person name="Cheng J.X."/>
            <person name="Dai P.F."/>
            <person name="Guo W.B."/>
            <person name="Han X.H."/>
            <person name="Huang E.J."/>
            <person name="Li L.F."/>
            <person name="Wei W."/>
            <person name="Gao Y.C."/>
            <person name="Liu J.Z."/>
            <person name="Shao H.Z."/>
            <person name="Wang X."/>
            <person name="Wang C.C."/>
            <person name="Yang T.C."/>
            <person name="Huo Q.B."/>
            <person name="Li W."/>
            <person name="Chen H.Y."/>
            <person name="Chen S.E."/>
            <person name="Zhou L.G."/>
            <person name="Ni X.B."/>
            <person name="Tian J.H."/>
            <person name="Sheng Y."/>
            <person name="Liu T."/>
            <person name="Pan Y.S."/>
            <person name="Xia L.Y."/>
            <person name="Li J."/>
            <person name="Zhao F."/>
            <person name="Cao W.C."/>
        </authorList>
    </citation>
    <scope>NUCLEOTIDE SEQUENCE [LARGE SCALE GENOMIC DNA]</scope>
    <source>
        <strain evidence="1">HaeL-2018</strain>
    </source>
</reference>
<dbReference type="Proteomes" id="UP000821853">
    <property type="component" value="Unassembled WGS sequence"/>
</dbReference>
<sequence>MAVIEMVLCGEGSKVVSQHEWFDHCGGLLLKCGTVIAGFGGQMCEMQKYVRFANRLSIAGLLKVHLKVKGVLFSTMQMETTDIEDIYDSLKRLYGDEPAPTTPAAAGVSCGMHQGNSGLDMPGFPVRAM</sequence>
<gene>
    <name evidence="1" type="ORF">HPB48_024985</name>
</gene>
<accession>A0A9J6H895</accession>
<comment type="caution">
    <text evidence="1">The sequence shown here is derived from an EMBL/GenBank/DDBJ whole genome shotgun (WGS) entry which is preliminary data.</text>
</comment>
<dbReference type="EMBL" id="JABSTR010001132">
    <property type="protein sequence ID" value="KAH9383476.1"/>
    <property type="molecule type" value="Genomic_DNA"/>
</dbReference>
<evidence type="ECO:0000313" key="2">
    <source>
        <dbReference type="Proteomes" id="UP000821853"/>
    </source>
</evidence>
<dbReference type="AlphaFoldDB" id="A0A9J6H895"/>
<keyword evidence="2" id="KW-1185">Reference proteome</keyword>
<name>A0A9J6H895_HAELO</name>
<protein>
    <submittedName>
        <fullName evidence="1">Uncharacterized protein</fullName>
    </submittedName>
</protein>
<organism evidence="1 2">
    <name type="scientific">Haemaphysalis longicornis</name>
    <name type="common">Bush tick</name>
    <dbReference type="NCBI Taxonomy" id="44386"/>
    <lineage>
        <taxon>Eukaryota</taxon>
        <taxon>Metazoa</taxon>
        <taxon>Ecdysozoa</taxon>
        <taxon>Arthropoda</taxon>
        <taxon>Chelicerata</taxon>
        <taxon>Arachnida</taxon>
        <taxon>Acari</taxon>
        <taxon>Parasitiformes</taxon>
        <taxon>Ixodida</taxon>
        <taxon>Ixodoidea</taxon>
        <taxon>Ixodidae</taxon>
        <taxon>Haemaphysalinae</taxon>
        <taxon>Haemaphysalis</taxon>
    </lineage>
</organism>
<proteinExistence type="predicted"/>
<evidence type="ECO:0000313" key="1">
    <source>
        <dbReference type="EMBL" id="KAH9383476.1"/>
    </source>
</evidence>
<dbReference type="VEuPathDB" id="VectorBase:HLOH_051715"/>